<reference evidence="1" key="1">
    <citation type="submission" date="2021-06" db="EMBL/GenBank/DDBJ databases">
        <authorList>
            <person name="Kallberg Y."/>
            <person name="Tangrot J."/>
            <person name="Rosling A."/>
        </authorList>
    </citation>
    <scope>NUCLEOTIDE SEQUENCE</scope>
    <source>
        <strain evidence="1">MA461A</strain>
    </source>
</reference>
<keyword evidence="2" id="KW-1185">Reference proteome</keyword>
<evidence type="ECO:0000313" key="1">
    <source>
        <dbReference type="EMBL" id="CAG8669370.1"/>
    </source>
</evidence>
<sequence>LAKQIVKLCCQSERSLPIIAAIKNYEDGHKLRNIQAFRDLENDD</sequence>
<comment type="caution">
    <text evidence="1">The sequence shown here is derived from an EMBL/GenBank/DDBJ whole genome shotgun (WGS) entry which is preliminary data.</text>
</comment>
<evidence type="ECO:0000313" key="2">
    <source>
        <dbReference type="Proteomes" id="UP000789920"/>
    </source>
</evidence>
<accession>A0ACA9NT94</accession>
<feature type="non-terminal residue" evidence="1">
    <location>
        <position position="1"/>
    </location>
</feature>
<gene>
    <name evidence="1" type="ORF">RPERSI_LOCUS8606</name>
</gene>
<dbReference type="Proteomes" id="UP000789920">
    <property type="component" value="Unassembled WGS sequence"/>
</dbReference>
<dbReference type="EMBL" id="CAJVQC010015676">
    <property type="protein sequence ID" value="CAG8669370.1"/>
    <property type="molecule type" value="Genomic_DNA"/>
</dbReference>
<name>A0ACA9NT94_9GLOM</name>
<proteinExistence type="predicted"/>
<organism evidence="1 2">
    <name type="scientific">Racocetra persica</name>
    <dbReference type="NCBI Taxonomy" id="160502"/>
    <lineage>
        <taxon>Eukaryota</taxon>
        <taxon>Fungi</taxon>
        <taxon>Fungi incertae sedis</taxon>
        <taxon>Mucoromycota</taxon>
        <taxon>Glomeromycotina</taxon>
        <taxon>Glomeromycetes</taxon>
        <taxon>Diversisporales</taxon>
        <taxon>Gigasporaceae</taxon>
        <taxon>Racocetra</taxon>
    </lineage>
</organism>
<protein>
    <submittedName>
        <fullName evidence="1">19062_t:CDS:1</fullName>
    </submittedName>
</protein>